<proteinExistence type="predicted"/>
<feature type="compositionally biased region" description="Basic and acidic residues" evidence="1">
    <location>
        <begin position="609"/>
        <end position="637"/>
    </location>
</feature>
<feature type="compositionally biased region" description="Polar residues" evidence="1">
    <location>
        <begin position="298"/>
        <end position="309"/>
    </location>
</feature>
<feature type="compositionally biased region" description="Low complexity" evidence="1">
    <location>
        <begin position="311"/>
        <end position="332"/>
    </location>
</feature>
<dbReference type="PANTHER" id="PTHR36812:SF9">
    <property type="entry name" value="MYB-LIKE PROTEIN X ISOFORM X1"/>
    <property type="match status" value="1"/>
</dbReference>
<reference evidence="2 3" key="1">
    <citation type="journal article" date="2014" name="BMC Genomics">
        <title>Adaptive genomic structural variation in the grape powdery mildew pathogen, Erysiphe necator.</title>
        <authorList>
            <person name="Jones L."/>
            <person name="Riaz S."/>
            <person name="Morales-Cruz A."/>
            <person name="Amrine K.C."/>
            <person name="McGuire B."/>
            <person name="Gubler W.D."/>
            <person name="Walker M.A."/>
            <person name="Cantu D."/>
        </authorList>
    </citation>
    <scope>NUCLEOTIDE SEQUENCE [LARGE SCALE GENOMIC DNA]</scope>
    <source>
        <strain evidence="3">c</strain>
    </source>
</reference>
<dbReference type="EMBL" id="JNVN01001763">
    <property type="protein sequence ID" value="KHJ32879.1"/>
    <property type="molecule type" value="Genomic_DNA"/>
</dbReference>
<name>A0A0B1P8B0_UNCNE</name>
<dbReference type="AlphaFoldDB" id="A0A0B1P8B0"/>
<accession>A0A0B1P8B0</accession>
<feature type="region of interest" description="Disordered" evidence="1">
    <location>
        <begin position="444"/>
        <end position="646"/>
    </location>
</feature>
<keyword evidence="3" id="KW-1185">Reference proteome</keyword>
<dbReference type="STRING" id="52586.A0A0B1P8B0"/>
<gene>
    <name evidence="2" type="ORF">EV44_g5024</name>
</gene>
<feature type="region of interest" description="Disordered" evidence="1">
    <location>
        <begin position="199"/>
        <end position="236"/>
    </location>
</feature>
<feature type="compositionally biased region" description="Polar residues" evidence="1">
    <location>
        <begin position="586"/>
        <end position="595"/>
    </location>
</feature>
<sequence length="906" mass="103312">MATWGSYLTSFVRKNNEEPAKDPSLIVASSTTEVNQPLVESVTAKSLPTSKIAVPAESSPGVQGVKKLYDLNPSPDSKLEPTPPKFNSNAARVAKMFGYGSPVAPVSSEKLQNVSIPTTVVSVTPAKSVAPENPVNLQTPPQLSTPVIPPILPAKQSAEETPRSLLGPAVAVTTPETSKNVAIKPSGLYAWAFGSSTKSKEPTKEIKDTKSPSPQLKSKNQEIVTPSNSVKKPSEFQTSLENIKSYNGGMLPSANLEATSLEPTSISTGLGSSSILSSINSSRFDARVSAQSKLITSQQNVSAFNSSRPGSVASSASVSTRYNQSSSLSSPISRRDSIFSHFSTSSLRPFDNSLTSIEEKVARELRLQAEKEHRMKLMAFTKSIEEMRIEREKMEFEKKKMMDEKAAFERDEYQLKDKEEQMRIFVADFELEKEREIREQEKLRLEQEEEKRRQLEEEKRRQLEEEKRRQEEEEEKIRQQEALRIENEEKIRKQIEDREQRELQQKMFLEKKRAAEQDEKKEEKRNNSTIPKYNLDTESDFKNLKDKEDISKQRSYQEDDDDYSIYDDYYDEKSNLEEDSLDFQGQLESKIQNNKAKQDELEEDEYEKELEMQRFLQESRQREEEEERRRYAEDQAKRFRQQPPIQAGSPEIVALEQKSPQINLPQMGLPQMGSPQMRPQMGSPQMRPQMGSPQMRPQMGSPQMRPQMGSPQMRPQMGPPQMRPQMGSPQMRSQMGPPQMRPQMGSPQMRPQMGSPQMRPQMGPPQMRSQMNPQQAGPRMGPQQMRPQMGSPQVRPVQNGQQVEQGRMLPPRQQRSEERDFRRQENEESEDEEANREEEIRKAEIKMRKAFAEMSLQKSMSQMPVQDFEPQPRTPPRKPNLTYITPAGGLPSGPRKGNRGLPARPR</sequence>
<evidence type="ECO:0000256" key="1">
    <source>
        <dbReference type="SAM" id="MobiDB-lite"/>
    </source>
</evidence>
<feature type="compositionally biased region" description="Basic and acidic residues" evidence="1">
    <location>
        <begin position="199"/>
        <end position="210"/>
    </location>
</feature>
<evidence type="ECO:0000313" key="2">
    <source>
        <dbReference type="EMBL" id="KHJ32879.1"/>
    </source>
</evidence>
<dbReference type="PANTHER" id="PTHR36812">
    <property type="entry name" value="NEUROFILAMENT TRIPLET M PROTEIN-LIKE PROTEIN"/>
    <property type="match status" value="1"/>
</dbReference>
<organism evidence="2 3">
    <name type="scientific">Uncinula necator</name>
    <name type="common">Grape powdery mildew</name>
    <dbReference type="NCBI Taxonomy" id="52586"/>
    <lineage>
        <taxon>Eukaryota</taxon>
        <taxon>Fungi</taxon>
        <taxon>Dikarya</taxon>
        <taxon>Ascomycota</taxon>
        <taxon>Pezizomycotina</taxon>
        <taxon>Leotiomycetes</taxon>
        <taxon>Erysiphales</taxon>
        <taxon>Erysiphaceae</taxon>
        <taxon>Erysiphe</taxon>
    </lineage>
</organism>
<dbReference type="Proteomes" id="UP000030854">
    <property type="component" value="Unassembled WGS sequence"/>
</dbReference>
<feature type="compositionally biased region" description="Basic and acidic residues" evidence="1">
    <location>
        <begin position="444"/>
        <end position="526"/>
    </location>
</feature>
<feature type="compositionally biased region" description="Basic and acidic residues" evidence="1">
    <location>
        <begin position="837"/>
        <end position="851"/>
    </location>
</feature>
<feature type="compositionally biased region" description="Basic and acidic residues" evidence="1">
    <location>
        <begin position="539"/>
        <end position="557"/>
    </location>
</feature>
<feature type="region of interest" description="Disordered" evidence="1">
    <location>
        <begin position="298"/>
        <end position="332"/>
    </location>
</feature>
<feature type="compositionally biased region" description="Low complexity" evidence="1">
    <location>
        <begin position="746"/>
        <end position="771"/>
    </location>
</feature>
<dbReference type="OMA" id="MRPQMGS"/>
<evidence type="ECO:0000313" key="3">
    <source>
        <dbReference type="Proteomes" id="UP000030854"/>
    </source>
</evidence>
<dbReference type="HOGENOM" id="CLU_320339_0_0_1"/>
<feature type="compositionally biased region" description="Low complexity" evidence="1">
    <location>
        <begin position="701"/>
        <end position="716"/>
    </location>
</feature>
<feature type="region of interest" description="Disordered" evidence="1">
    <location>
        <begin position="664"/>
        <end position="906"/>
    </location>
</feature>
<comment type="caution">
    <text evidence="2">The sequence shown here is derived from an EMBL/GenBank/DDBJ whole genome shotgun (WGS) entry which is preliminary data.</text>
</comment>
<feature type="compositionally biased region" description="Acidic residues" evidence="1">
    <location>
        <begin position="558"/>
        <end position="570"/>
    </location>
</feature>
<feature type="compositionally biased region" description="Polar residues" evidence="1">
    <location>
        <begin position="211"/>
        <end position="236"/>
    </location>
</feature>
<protein>
    <submittedName>
        <fullName evidence="2">Uncharacterized protein</fullName>
    </submittedName>
</protein>
<feature type="compositionally biased region" description="Basic and acidic residues" evidence="1">
    <location>
        <begin position="814"/>
        <end position="826"/>
    </location>
</feature>
<feature type="compositionally biased region" description="Acidic residues" evidence="1">
    <location>
        <begin position="827"/>
        <end position="836"/>
    </location>
</feature>